<dbReference type="HOGENOM" id="CLU_1753041_0_0_1"/>
<reference evidence="2" key="1">
    <citation type="journal article" date="2014" name="Science">
        <title>Structural and functional partitioning of bread wheat chromosome 3B.</title>
        <authorList>
            <person name="Choulet F."/>
            <person name="Alberti A."/>
            <person name="Theil S."/>
            <person name="Glover N."/>
            <person name="Barbe V."/>
            <person name="Daron J."/>
            <person name="Pingault L."/>
            <person name="Sourdille P."/>
            <person name="Couloux A."/>
            <person name="Paux E."/>
            <person name="Leroy P."/>
            <person name="Mangenot S."/>
            <person name="Guilhot N."/>
            <person name="Le Gouis J."/>
            <person name="Balfourier F."/>
            <person name="Alaux M."/>
            <person name="Jamilloux V."/>
            <person name="Poulain J."/>
            <person name="Durand C."/>
            <person name="Bellec A."/>
            <person name="Gaspin C."/>
            <person name="Safar J."/>
            <person name="Dolezel J."/>
            <person name="Rogers J."/>
            <person name="Vandepoele K."/>
            <person name="Aury J.M."/>
            <person name="Mayer K."/>
            <person name="Berges H."/>
            <person name="Quesneville H."/>
            <person name="Wincker P."/>
            <person name="Feuillet C."/>
        </authorList>
    </citation>
    <scope>NUCLEOTIDE SEQUENCE</scope>
</reference>
<dbReference type="ExpressionAtlas" id="A0A077S561">
    <property type="expression patterns" value="baseline"/>
</dbReference>
<evidence type="ECO:0000256" key="1">
    <source>
        <dbReference type="SAM" id="MobiDB-lite"/>
    </source>
</evidence>
<gene>
    <name evidence="2" type="ORF">TRAES_3BF052600010CFD_c1</name>
</gene>
<protein>
    <submittedName>
        <fullName evidence="2">Uncharacterized protein</fullName>
    </submittedName>
</protein>
<feature type="region of interest" description="Disordered" evidence="1">
    <location>
        <begin position="1"/>
        <end position="37"/>
    </location>
</feature>
<accession>A0A077S561</accession>
<dbReference type="EMBL" id="HG670306">
    <property type="protein sequence ID" value="CDM85053.1"/>
    <property type="molecule type" value="Genomic_DNA"/>
</dbReference>
<dbReference type="AlphaFoldDB" id="A0A077S561"/>
<organism evidence="2">
    <name type="scientific">Triticum aestivum</name>
    <name type="common">Wheat</name>
    <dbReference type="NCBI Taxonomy" id="4565"/>
    <lineage>
        <taxon>Eukaryota</taxon>
        <taxon>Viridiplantae</taxon>
        <taxon>Streptophyta</taxon>
        <taxon>Embryophyta</taxon>
        <taxon>Tracheophyta</taxon>
        <taxon>Spermatophyta</taxon>
        <taxon>Magnoliopsida</taxon>
        <taxon>Liliopsida</taxon>
        <taxon>Poales</taxon>
        <taxon>Poaceae</taxon>
        <taxon>BOP clade</taxon>
        <taxon>Pooideae</taxon>
        <taxon>Triticodae</taxon>
        <taxon>Triticeae</taxon>
        <taxon>Triticinae</taxon>
        <taxon>Triticum</taxon>
    </lineage>
</organism>
<sequence length="170" mass="19507">MIPNLSGLRRREPLRHRRGRQRRLRRPLLRRHRRPARPRIPNLSALKNHFGAAAAGSDDFSGLFSADQLALEFPTWSHVREPSPPSIPFSLGRPLIRLRPYFVSRWQFDGFQKATKEMVNNKKGTTTLSFIFDKASSSPPTPGPAWAGTHDIIFIFFSVYYVIHLSIHVP</sequence>
<proteinExistence type="predicted"/>
<feature type="compositionally biased region" description="Basic residues" evidence="1">
    <location>
        <begin position="12"/>
        <end position="37"/>
    </location>
</feature>
<name>A0A077S561_WHEAT</name>
<evidence type="ECO:0000313" key="2">
    <source>
        <dbReference type="EMBL" id="CDM85053.1"/>
    </source>
</evidence>